<sequence length="443" mass="50679">MKSKLEDRSFSHPARFLSCIAIIFISMLLIYVGCLRSYSIYLFELESKSVIFLETWIALSSPFFLSLLLAISYLSGKIRKLLDLRKDSQEMTEEEDLDLITDQSSGELEKPPEGDQIFRSPPLRSGGYRRTVSEMDSGTNIVRTRRSLSVDDTTRKEPRSHFIPRKLTIASCHVSEMRRKSSQAYEDIGKISLLPPLFERIKAIAEEEPFSKSVYVSGRSTTEVLLQFLGIHLPIWLCVITLHVSLLELFHMKFAQKSQAEYTDGRVIFIIAFFSIAVGVFHEIKWTWFVNDILGVALSFIMISRVQTVSFISGFTFMVGMISFDLFWMYGIDVFSTVTKQNHAPVMLMIPYRKGGFQSLAFLDIVVPGIFLNVVFKFSEMYEPTSFTWTFYSVLFGLVATNVIAFYREKSMPAIVLPGLLAISSCICSIPRLHDLWSFQIRR</sequence>
<evidence type="ECO:0000256" key="1">
    <source>
        <dbReference type="SAM" id="MobiDB-lite"/>
    </source>
</evidence>
<name>A0ABD6E9J8_9BILA</name>
<feature type="transmembrane region" description="Helical" evidence="2">
    <location>
        <begin position="265"/>
        <end position="281"/>
    </location>
</feature>
<reference evidence="3 4" key="1">
    <citation type="submission" date="2024-08" db="EMBL/GenBank/DDBJ databases">
        <title>Gnathostoma spinigerum genome.</title>
        <authorList>
            <person name="Gonzalez-Bertolin B."/>
            <person name="Monzon S."/>
            <person name="Zaballos A."/>
            <person name="Jimenez P."/>
            <person name="Dekumyoy P."/>
            <person name="Varona S."/>
            <person name="Cuesta I."/>
            <person name="Sumanam S."/>
            <person name="Adisakwattana P."/>
            <person name="Gasser R.B."/>
            <person name="Hernandez-Gonzalez A."/>
            <person name="Young N.D."/>
            <person name="Perteguer M.J."/>
        </authorList>
    </citation>
    <scope>NUCLEOTIDE SEQUENCE [LARGE SCALE GENOMIC DNA]</scope>
    <source>
        <strain evidence="3">AL3</strain>
        <tissue evidence="3">Liver</tissue>
    </source>
</reference>
<dbReference type="EMBL" id="JBGFUD010000013">
    <property type="protein sequence ID" value="MFH4973352.1"/>
    <property type="molecule type" value="Genomic_DNA"/>
</dbReference>
<feature type="transmembrane region" description="Helical" evidence="2">
    <location>
        <begin position="388"/>
        <end position="407"/>
    </location>
</feature>
<accession>A0ABD6E9J8</accession>
<feature type="transmembrane region" description="Helical" evidence="2">
    <location>
        <begin position="312"/>
        <end position="335"/>
    </location>
</feature>
<feature type="transmembrane region" description="Helical" evidence="2">
    <location>
        <begin position="20"/>
        <end position="43"/>
    </location>
</feature>
<organism evidence="3 4">
    <name type="scientific">Gnathostoma spinigerum</name>
    <dbReference type="NCBI Taxonomy" id="75299"/>
    <lineage>
        <taxon>Eukaryota</taxon>
        <taxon>Metazoa</taxon>
        <taxon>Ecdysozoa</taxon>
        <taxon>Nematoda</taxon>
        <taxon>Chromadorea</taxon>
        <taxon>Rhabditida</taxon>
        <taxon>Spirurina</taxon>
        <taxon>Gnathostomatomorpha</taxon>
        <taxon>Gnathostomatoidea</taxon>
        <taxon>Gnathostomatidae</taxon>
        <taxon>Gnathostoma</taxon>
    </lineage>
</organism>
<evidence type="ECO:0000256" key="2">
    <source>
        <dbReference type="SAM" id="Phobius"/>
    </source>
</evidence>
<proteinExistence type="predicted"/>
<keyword evidence="4" id="KW-1185">Reference proteome</keyword>
<dbReference type="Proteomes" id="UP001608902">
    <property type="component" value="Unassembled WGS sequence"/>
</dbReference>
<dbReference type="InterPro" id="IPR007369">
    <property type="entry name" value="Peptidase_A22B_SPP"/>
</dbReference>
<protein>
    <submittedName>
        <fullName evidence="3">Uncharacterized protein</fullName>
    </submittedName>
</protein>
<keyword evidence="2" id="KW-0472">Membrane</keyword>
<dbReference type="PANTHER" id="PTHR12174">
    <property type="entry name" value="SIGNAL PEPTIDE PEPTIDASE"/>
    <property type="match status" value="1"/>
</dbReference>
<evidence type="ECO:0000313" key="3">
    <source>
        <dbReference type="EMBL" id="MFH4973352.1"/>
    </source>
</evidence>
<feature type="transmembrane region" description="Helical" evidence="2">
    <location>
        <begin position="55"/>
        <end position="76"/>
    </location>
</feature>
<feature type="transmembrane region" description="Helical" evidence="2">
    <location>
        <begin position="356"/>
        <end position="376"/>
    </location>
</feature>
<keyword evidence="2" id="KW-1133">Transmembrane helix</keyword>
<comment type="caution">
    <text evidence="3">The sequence shown here is derived from an EMBL/GenBank/DDBJ whole genome shotgun (WGS) entry which is preliminary data.</text>
</comment>
<feature type="region of interest" description="Disordered" evidence="1">
    <location>
        <begin position="93"/>
        <end position="120"/>
    </location>
</feature>
<dbReference type="PANTHER" id="PTHR12174:SF35">
    <property type="entry name" value="INTRAMEMBRANE PROTEASE (IMPAS) FAMILY"/>
    <property type="match status" value="1"/>
</dbReference>
<gene>
    <name evidence="3" type="ORF">AB6A40_000061</name>
</gene>
<dbReference type="Pfam" id="PF04258">
    <property type="entry name" value="Peptidase_A22B"/>
    <property type="match status" value="1"/>
</dbReference>
<keyword evidence="2" id="KW-0812">Transmembrane</keyword>
<dbReference type="AlphaFoldDB" id="A0ABD6E9J8"/>
<evidence type="ECO:0000313" key="4">
    <source>
        <dbReference type="Proteomes" id="UP001608902"/>
    </source>
</evidence>
<feature type="transmembrane region" description="Helical" evidence="2">
    <location>
        <begin position="414"/>
        <end position="433"/>
    </location>
</feature>
<feature type="transmembrane region" description="Helical" evidence="2">
    <location>
        <begin position="224"/>
        <end position="245"/>
    </location>
</feature>